<dbReference type="InParanoid" id="A0A0H2SE55"/>
<evidence type="ECO:0000313" key="2">
    <source>
        <dbReference type="EMBL" id="KLO15336.1"/>
    </source>
</evidence>
<keyword evidence="3" id="KW-1185">Reference proteome</keyword>
<dbReference type="Proteomes" id="UP000053477">
    <property type="component" value="Unassembled WGS sequence"/>
</dbReference>
<dbReference type="EMBL" id="KQ085931">
    <property type="protein sequence ID" value="KLO15336.1"/>
    <property type="molecule type" value="Genomic_DNA"/>
</dbReference>
<protein>
    <recommendedName>
        <fullName evidence="1">F-box domain-containing protein</fullName>
    </recommendedName>
</protein>
<accession>A0A0H2SE55</accession>
<dbReference type="AlphaFoldDB" id="A0A0H2SE55"/>
<organism evidence="2 3">
    <name type="scientific">Schizopora paradoxa</name>
    <dbReference type="NCBI Taxonomy" id="27342"/>
    <lineage>
        <taxon>Eukaryota</taxon>
        <taxon>Fungi</taxon>
        <taxon>Dikarya</taxon>
        <taxon>Basidiomycota</taxon>
        <taxon>Agaricomycotina</taxon>
        <taxon>Agaricomycetes</taxon>
        <taxon>Hymenochaetales</taxon>
        <taxon>Schizoporaceae</taxon>
        <taxon>Schizopora</taxon>
    </lineage>
</organism>
<dbReference type="OrthoDB" id="2884925at2759"/>
<sequence length="571" mass="64788">MAAISDVRSLENDLHEVISSWLSHDGAIPKRWKEEVSPTKAMPFGEAQALGVAKCAGLVSRARKTALRLKSLSDTLNKLSSAIRSEFEEAQTNVKAMSRLHGLVTIPNEILARIFDLVVTRDDTESPTSRRSKAAVTLSNVCRYFRDTALSCANLWSNICRNKDMASLFLERTKQVPLNAHIFFARGERDPNSGSYGMLFDKLLQDILPHSDRLGGLEVDFSTYTDADCVDGGDSGIRQAFGGFDAPSLHSLHIRHYPHHDGESENFVTYHEFEGWSVPNLRHLETKHYFSLGFSGMKNLQSFDITLDLGEFDFIDIIQALLCMECLKDFRIRVTDSMEYSRRIPMEPIFKRTYFPSIRRLQIAIDGAGENYHYYSSTASSASLMKALFSSLFFPSVTDLHLNMMSNLDWERSYDIPLNKELEWLFQHEDQYPCVERLCLEAIDDARANFGSLTAEIPFAKLPNLKELTLCSNTRFKPSLHLLQRTNLPVLERITIKAIEEGIKTIGPFVASVMEDQKERGNLESFRELVVVNTRQVTMGDFGLEYATRIYEGETALEWFAYGTPEIPTFD</sequence>
<gene>
    <name evidence="2" type="ORF">SCHPADRAFT_269851</name>
</gene>
<evidence type="ECO:0000313" key="3">
    <source>
        <dbReference type="Proteomes" id="UP000053477"/>
    </source>
</evidence>
<dbReference type="STRING" id="27342.A0A0H2SE55"/>
<reference evidence="2 3" key="1">
    <citation type="submission" date="2015-04" db="EMBL/GenBank/DDBJ databases">
        <title>Complete genome sequence of Schizopora paradoxa KUC8140, a cosmopolitan wood degrader in East Asia.</title>
        <authorList>
            <consortium name="DOE Joint Genome Institute"/>
            <person name="Min B."/>
            <person name="Park H."/>
            <person name="Jang Y."/>
            <person name="Kim J.-J."/>
            <person name="Kim K.H."/>
            <person name="Pangilinan J."/>
            <person name="Lipzen A."/>
            <person name="Riley R."/>
            <person name="Grigoriev I.V."/>
            <person name="Spatafora J.W."/>
            <person name="Choi I.-G."/>
        </authorList>
    </citation>
    <scope>NUCLEOTIDE SEQUENCE [LARGE SCALE GENOMIC DNA]</scope>
    <source>
        <strain evidence="2 3">KUC8140</strain>
    </source>
</reference>
<dbReference type="SUPFAM" id="SSF52047">
    <property type="entry name" value="RNI-like"/>
    <property type="match status" value="1"/>
</dbReference>
<proteinExistence type="predicted"/>
<dbReference type="Pfam" id="PF12937">
    <property type="entry name" value="F-box-like"/>
    <property type="match status" value="1"/>
</dbReference>
<feature type="domain" description="F-box" evidence="1">
    <location>
        <begin position="105"/>
        <end position="161"/>
    </location>
</feature>
<name>A0A0H2SE55_9AGAM</name>
<dbReference type="InterPro" id="IPR001810">
    <property type="entry name" value="F-box_dom"/>
</dbReference>
<evidence type="ECO:0000259" key="1">
    <source>
        <dbReference type="Pfam" id="PF12937"/>
    </source>
</evidence>